<comment type="caution">
    <text evidence="1">The sequence shown here is derived from an EMBL/GenBank/DDBJ whole genome shotgun (WGS) entry which is preliminary data.</text>
</comment>
<evidence type="ECO:0000313" key="1">
    <source>
        <dbReference type="EMBL" id="CAG8558322.1"/>
    </source>
</evidence>
<dbReference type="EMBL" id="CAJVQC010005756">
    <property type="protein sequence ID" value="CAG8558322.1"/>
    <property type="molecule type" value="Genomic_DNA"/>
</dbReference>
<name>A0ACA9LXY0_9GLOM</name>
<protein>
    <submittedName>
        <fullName evidence="1">10975_t:CDS:1</fullName>
    </submittedName>
</protein>
<gene>
    <name evidence="1" type="ORF">RPERSI_LOCUS4257</name>
</gene>
<evidence type="ECO:0000313" key="2">
    <source>
        <dbReference type="Proteomes" id="UP000789920"/>
    </source>
</evidence>
<reference evidence="1" key="1">
    <citation type="submission" date="2021-06" db="EMBL/GenBank/DDBJ databases">
        <authorList>
            <person name="Kallberg Y."/>
            <person name="Tangrot J."/>
            <person name="Rosling A."/>
        </authorList>
    </citation>
    <scope>NUCLEOTIDE SEQUENCE</scope>
    <source>
        <strain evidence="1">MA461A</strain>
    </source>
</reference>
<organism evidence="1 2">
    <name type="scientific">Racocetra persica</name>
    <dbReference type="NCBI Taxonomy" id="160502"/>
    <lineage>
        <taxon>Eukaryota</taxon>
        <taxon>Fungi</taxon>
        <taxon>Fungi incertae sedis</taxon>
        <taxon>Mucoromycota</taxon>
        <taxon>Glomeromycotina</taxon>
        <taxon>Glomeromycetes</taxon>
        <taxon>Diversisporales</taxon>
        <taxon>Gigasporaceae</taxon>
        <taxon>Racocetra</taxon>
    </lineage>
</organism>
<keyword evidence="2" id="KW-1185">Reference proteome</keyword>
<accession>A0ACA9LXY0</accession>
<sequence>MDLQFNNSTKNFLFIYCFILLLFNITADEYRVIYSSSRNDLFNYKRFHVNSSYDGSLVIMIIDDHNDNRYKAIHTLLPNGSVSYFDLDFSDKDKNINVSRVFPLNKKLYFLLYDDIVDSYEQITGMLIDWNKQIIKDNIFVADGTIEKNPSLDLVLDLVLDTRLSYFLIYSQFKRVISWSLYNLQKETNINLVANNSFELSNNSTLKSVFPIVNGGYGFVTIEILYDNSSSISNISVPNAYLYYKFLVPTTHKISEKFLLYYARNVDTILYVSCSSSYSVDGNVCMITALIEKSQNISMIVTYQIDFLSSGSIIGLKQRYLQKVNITTNYINSYFNIKPLFYGGSIVTSWVASCINHLCEVSHIGNCRCRHSLFYNLSGHIISINGSEKEWDLNPILNFISATFDIMKNNTYILYVLYKPGNWSIFSIDLTKFREDFGYENPNIISVYPNINNTISPYTNVINITFSNPIIKSSSNLSIYQTNETTKQFKLRKFYSGNSEDCNILNNTNTISCNISPSIFNQLNSFYTIVVDNGFMRYALTDEPIYGIVENLWTFKTNS</sequence>
<proteinExistence type="predicted"/>
<feature type="non-terminal residue" evidence="1">
    <location>
        <position position="559"/>
    </location>
</feature>
<dbReference type="Proteomes" id="UP000789920">
    <property type="component" value="Unassembled WGS sequence"/>
</dbReference>